<dbReference type="InterPro" id="IPR010357">
    <property type="entry name" value="TXNDC17_dom"/>
</dbReference>
<dbReference type="Pfam" id="PF06110">
    <property type="entry name" value="TXD17-like_Trx"/>
    <property type="match status" value="1"/>
</dbReference>
<name>A0A5M9JAV8_MONFR</name>
<evidence type="ECO:0000256" key="1">
    <source>
        <dbReference type="ARBA" id="ARBA00008987"/>
    </source>
</evidence>
<dbReference type="OrthoDB" id="78947at2759"/>
<accession>A0A5M9JAV8</accession>
<dbReference type="InterPro" id="IPR036249">
    <property type="entry name" value="Thioredoxin-like_sf"/>
</dbReference>
<reference evidence="3 4" key="1">
    <citation type="submission" date="2019-06" db="EMBL/GenBank/DDBJ databases">
        <title>Genome Sequence of the Brown Rot Fungal Pathogen Monilinia fructicola.</title>
        <authorList>
            <person name="De Miccolis Angelini R.M."/>
            <person name="Landi L."/>
            <person name="Abate D."/>
            <person name="Pollastro S."/>
            <person name="Romanazzi G."/>
            <person name="Faretra F."/>
        </authorList>
    </citation>
    <scope>NUCLEOTIDE SEQUENCE [LARGE SCALE GENOMIC DNA]</scope>
    <source>
        <strain evidence="3 4">Mfrc123</strain>
    </source>
</reference>
<protein>
    <recommendedName>
        <fullName evidence="2">Thioredoxin domain-containing protein</fullName>
    </recommendedName>
</protein>
<dbReference type="Gene3D" id="3.40.30.10">
    <property type="entry name" value="Glutaredoxin"/>
    <property type="match status" value="1"/>
</dbReference>
<evidence type="ECO:0000259" key="2">
    <source>
        <dbReference type="Pfam" id="PF06110"/>
    </source>
</evidence>
<dbReference type="AlphaFoldDB" id="A0A5M9JAV8"/>
<dbReference type="VEuPathDB" id="FungiDB:MFRU_044g00610"/>
<dbReference type="Proteomes" id="UP000322873">
    <property type="component" value="Unassembled WGS sequence"/>
</dbReference>
<gene>
    <name evidence="3" type="ORF">EYC84_009278</name>
</gene>
<organism evidence="3 4">
    <name type="scientific">Monilinia fructicola</name>
    <name type="common">Brown rot fungus</name>
    <name type="synonym">Ciboria fructicola</name>
    <dbReference type="NCBI Taxonomy" id="38448"/>
    <lineage>
        <taxon>Eukaryota</taxon>
        <taxon>Fungi</taxon>
        <taxon>Dikarya</taxon>
        <taxon>Ascomycota</taxon>
        <taxon>Pezizomycotina</taxon>
        <taxon>Leotiomycetes</taxon>
        <taxon>Helotiales</taxon>
        <taxon>Sclerotiniaceae</taxon>
        <taxon>Monilinia</taxon>
    </lineage>
</organism>
<dbReference type="InterPro" id="IPR045108">
    <property type="entry name" value="TXNDC17-like"/>
</dbReference>
<dbReference type="SUPFAM" id="SSF52833">
    <property type="entry name" value="Thioredoxin-like"/>
    <property type="match status" value="1"/>
</dbReference>
<proteinExistence type="inferred from homology"/>
<dbReference type="EMBL" id="VICG01000012">
    <property type="protein sequence ID" value="KAA8566748.1"/>
    <property type="molecule type" value="Genomic_DNA"/>
</dbReference>
<evidence type="ECO:0000313" key="3">
    <source>
        <dbReference type="EMBL" id="KAA8566748.1"/>
    </source>
</evidence>
<keyword evidence="4" id="KW-1185">Reference proteome</keyword>
<dbReference type="PANTHER" id="PTHR12452:SF0">
    <property type="entry name" value="THIOREDOXIN DOMAIN-CONTAINING PROTEIN 17"/>
    <property type="match status" value="1"/>
</dbReference>
<dbReference type="PANTHER" id="PTHR12452">
    <property type="entry name" value="42-9-9 PROTEIN-RELATED"/>
    <property type="match status" value="1"/>
</dbReference>
<comment type="similarity">
    <text evidence="1">Belongs to the thioredoxin family.</text>
</comment>
<dbReference type="GO" id="GO:0047134">
    <property type="term" value="F:protein-disulfide reductase [NAD(P)H] activity"/>
    <property type="evidence" value="ECO:0007669"/>
    <property type="project" value="InterPro"/>
</dbReference>
<dbReference type="GO" id="GO:0005829">
    <property type="term" value="C:cytosol"/>
    <property type="evidence" value="ECO:0007669"/>
    <property type="project" value="TreeGrafter"/>
</dbReference>
<evidence type="ECO:0000313" key="4">
    <source>
        <dbReference type="Proteomes" id="UP000322873"/>
    </source>
</evidence>
<sequence>MPVTQDFKLPSSPKSLDLPEKAGQKLFLAFIASKDPVTKQSWCPDVRAALPVIEAKFSGDEFEVRFVEVGQRPEWRVPSNVFRTTWNVHNVPTLVRYERVDGEVKETGRLVENEILSQKTLNDLVQ</sequence>
<comment type="caution">
    <text evidence="3">The sequence shown here is derived from an EMBL/GenBank/DDBJ whole genome shotgun (WGS) entry which is preliminary data.</text>
</comment>
<feature type="domain" description="Thioredoxin" evidence="2">
    <location>
        <begin position="16"/>
        <end position="121"/>
    </location>
</feature>